<keyword evidence="4 7" id="KW-0238">DNA-binding</keyword>
<protein>
    <submittedName>
        <fullName evidence="7">DNA-binding protein H-NS</fullName>
    </submittedName>
</protein>
<dbReference type="GO" id="GO:0009295">
    <property type="term" value="C:nucleoid"/>
    <property type="evidence" value="ECO:0007669"/>
    <property type="project" value="UniProtKB-SubCell"/>
</dbReference>
<feature type="domain" description="DNA-binding protein H-NS-like C-terminal" evidence="6">
    <location>
        <begin position="69"/>
        <end position="114"/>
    </location>
</feature>
<evidence type="ECO:0000256" key="5">
    <source>
        <dbReference type="SAM" id="MobiDB-lite"/>
    </source>
</evidence>
<dbReference type="Proteomes" id="UP000243978">
    <property type="component" value="Unassembled WGS sequence"/>
</dbReference>
<dbReference type="GO" id="GO:0003680">
    <property type="term" value="F:minor groove of adenine-thymine-rich DNA binding"/>
    <property type="evidence" value="ECO:0007669"/>
    <property type="project" value="TreeGrafter"/>
</dbReference>
<dbReference type="GO" id="GO:0005829">
    <property type="term" value="C:cytosol"/>
    <property type="evidence" value="ECO:0007669"/>
    <property type="project" value="TreeGrafter"/>
</dbReference>
<gene>
    <name evidence="7" type="ORF">C8N43_2185</name>
</gene>
<evidence type="ECO:0000256" key="1">
    <source>
        <dbReference type="ARBA" id="ARBA00004453"/>
    </source>
</evidence>
<dbReference type="GO" id="GO:0032993">
    <property type="term" value="C:protein-DNA complex"/>
    <property type="evidence" value="ECO:0007669"/>
    <property type="project" value="TreeGrafter"/>
</dbReference>
<evidence type="ECO:0000256" key="2">
    <source>
        <dbReference type="ARBA" id="ARBA00010610"/>
    </source>
</evidence>
<comment type="caution">
    <text evidence="7">The sequence shown here is derived from an EMBL/GenBank/DDBJ whole genome shotgun (WGS) entry which is preliminary data.</text>
</comment>
<evidence type="ECO:0000256" key="4">
    <source>
        <dbReference type="ARBA" id="ARBA00023125"/>
    </source>
</evidence>
<dbReference type="GO" id="GO:0000976">
    <property type="term" value="F:transcription cis-regulatory region binding"/>
    <property type="evidence" value="ECO:0007669"/>
    <property type="project" value="TreeGrafter"/>
</dbReference>
<keyword evidence="8" id="KW-1185">Reference proteome</keyword>
<dbReference type="Gene3D" id="4.10.430.10">
    <property type="entry name" value="Histone-like protein H-NS, C-terminal domain"/>
    <property type="match status" value="1"/>
</dbReference>
<evidence type="ECO:0000259" key="6">
    <source>
        <dbReference type="SMART" id="SM00528"/>
    </source>
</evidence>
<feature type="compositionally biased region" description="Basic residues" evidence="5">
    <location>
        <begin position="64"/>
        <end position="79"/>
    </location>
</feature>
<accession>A0A2T6BN73</accession>
<dbReference type="AlphaFoldDB" id="A0A2T6BN73"/>
<dbReference type="SMART" id="SM00528">
    <property type="entry name" value="HNS"/>
    <property type="match status" value="1"/>
</dbReference>
<feature type="region of interest" description="Disordered" evidence="5">
    <location>
        <begin position="53"/>
        <end position="114"/>
    </location>
</feature>
<evidence type="ECO:0000313" key="7">
    <source>
        <dbReference type="EMBL" id="PTX57515.1"/>
    </source>
</evidence>
<name>A0A2T6BN73_9RHOB</name>
<dbReference type="InterPro" id="IPR037150">
    <property type="entry name" value="H-NS_C_dom_sf"/>
</dbReference>
<dbReference type="PANTHER" id="PTHR38097:SF2">
    <property type="entry name" value="DNA-BINDING PROTEIN STPA"/>
    <property type="match status" value="1"/>
</dbReference>
<reference evidence="7 8" key="1">
    <citation type="submission" date="2018-04" db="EMBL/GenBank/DDBJ databases">
        <title>Genomic Encyclopedia of Archaeal and Bacterial Type Strains, Phase II (KMG-II): from individual species to whole genera.</title>
        <authorList>
            <person name="Goeker M."/>
        </authorList>
    </citation>
    <scope>NUCLEOTIDE SEQUENCE [LARGE SCALE GENOMIC DNA]</scope>
    <source>
        <strain evidence="7 8">DSM 100977</strain>
    </source>
</reference>
<evidence type="ECO:0000313" key="8">
    <source>
        <dbReference type="Proteomes" id="UP000243978"/>
    </source>
</evidence>
<dbReference type="InterPro" id="IPR027444">
    <property type="entry name" value="H-NS_C_dom"/>
</dbReference>
<sequence>MSKVDLKSLTLSELKSLRTRVEGAIARHEKKKKSEALAAVKAKAKEMGFSLEELAGAKKDAPKTAKKSKPKSVPRKPTHRHPDDASKTWSGRGARPKWLKEELASGKQLSDFAV</sequence>
<organism evidence="7 8">
    <name type="scientific">Litoreibacter ponti</name>
    <dbReference type="NCBI Taxonomy" id="1510457"/>
    <lineage>
        <taxon>Bacteria</taxon>
        <taxon>Pseudomonadati</taxon>
        <taxon>Pseudomonadota</taxon>
        <taxon>Alphaproteobacteria</taxon>
        <taxon>Rhodobacterales</taxon>
        <taxon>Roseobacteraceae</taxon>
        <taxon>Litoreibacter</taxon>
    </lineage>
</organism>
<comment type="similarity">
    <text evidence="2">Belongs to the histone-like protein H-NS family.</text>
</comment>
<dbReference type="RefSeq" id="WP_107845607.1">
    <property type="nucleotide sequence ID" value="NZ_QBKS01000001.1"/>
</dbReference>
<dbReference type="GO" id="GO:0001217">
    <property type="term" value="F:DNA-binding transcription repressor activity"/>
    <property type="evidence" value="ECO:0007669"/>
    <property type="project" value="TreeGrafter"/>
</dbReference>
<dbReference type="EMBL" id="QBKS01000001">
    <property type="protein sequence ID" value="PTX57515.1"/>
    <property type="molecule type" value="Genomic_DNA"/>
</dbReference>
<dbReference type="GO" id="GO:0003681">
    <property type="term" value="F:bent DNA binding"/>
    <property type="evidence" value="ECO:0007669"/>
    <property type="project" value="TreeGrafter"/>
</dbReference>
<evidence type="ECO:0000256" key="3">
    <source>
        <dbReference type="ARBA" id="ARBA00022490"/>
    </source>
</evidence>
<dbReference type="SUPFAM" id="SSF81273">
    <property type="entry name" value="H-NS histone-like proteins"/>
    <property type="match status" value="1"/>
</dbReference>
<comment type="subcellular location">
    <subcellularLocation>
        <location evidence="1">Cytoplasm</location>
        <location evidence="1">Nucleoid</location>
    </subcellularLocation>
</comment>
<proteinExistence type="inferred from homology"/>
<dbReference type="OrthoDB" id="5297879at2"/>
<dbReference type="PANTHER" id="PTHR38097">
    <property type="match status" value="1"/>
</dbReference>
<keyword evidence="3" id="KW-0963">Cytoplasm</keyword>
<dbReference type="Pfam" id="PF00816">
    <property type="entry name" value="Histone_HNS"/>
    <property type="match status" value="1"/>
</dbReference>